<dbReference type="AlphaFoldDB" id="A0A9D3VPH5"/>
<organism evidence="2 3">
    <name type="scientific">Gossypium stocksii</name>
    <dbReference type="NCBI Taxonomy" id="47602"/>
    <lineage>
        <taxon>Eukaryota</taxon>
        <taxon>Viridiplantae</taxon>
        <taxon>Streptophyta</taxon>
        <taxon>Embryophyta</taxon>
        <taxon>Tracheophyta</taxon>
        <taxon>Spermatophyta</taxon>
        <taxon>Magnoliopsida</taxon>
        <taxon>eudicotyledons</taxon>
        <taxon>Gunneridae</taxon>
        <taxon>Pentapetalae</taxon>
        <taxon>rosids</taxon>
        <taxon>malvids</taxon>
        <taxon>Malvales</taxon>
        <taxon>Malvaceae</taxon>
        <taxon>Malvoideae</taxon>
        <taxon>Gossypium</taxon>
    </lineage>
</organism>
<dbReference type="OrthoDB" id="1734132at2759"/>
<evidence type="ECO:0000313" key="2">
    <source>
        <dbReference type="EMBL" id="KAH1090902.1"/>
    </source>
</evidence>
<name>A0A9D3VPH5_9ROSI</name>
<reference evidence="2 3" key="1">
    <citation type="journal article" date="2021" name="Plant Biotechnol. J.">
        <title>Multi-omics assisted identification of the key and species-specific regulatory components of drought-tolerant mechanisms in Gossypium stocksii.</title>
        <authorList>
            <person name="Yu D."/>
            <person name="Ke L."/>
            <person name="Zhang D."/>
            <person name="Wu Y."/>
            <person name="Sun Y."/>
            <person name="Mei J."/>
            <person name="Sun J."/>
            <person name="Sun Y."/>
        </authorList>
    </citation>
    <scope>NUCLEOTIDE SEQUENCE [LARGE SCALE GENOMIC DNA]</scope>
    <source>
        <strain evidence="3">cv. E1</strain>
        <tissue evidence="2">Leaf</tissue>
    </source>
</reference>
<dbReference type="PANTHER" id="PTHR33116:SF86">
    <property type="entry name" value="REVERSE TRANSCRIPTASE DOMAIN-CONTAINING PROTEIN"/>
    <property type="match status" value="1"/>
</dbReference>
<evidence type="ECO:0000313" key="3">
    <source>
        <dbReference type="Proteomes" id="UP000828251"/>
    </source>
</evidence>
<dbReference type="Proteomes" id="UP000828251">
    <property type="component" value="Unassembled WGS sequence"/>
</dbReference>
<dbReference type="SUPFAM" id="SSF56672">
    <property type="entry name" value="DNA/RNA polymerases"/>
    <property type="match status" value="1"/>
</dbReference>
<dbReference type="Pfam" id="PF00078">
    <property type="entry name" value="RVT_1"/>
    <property type="match status" value="1"/>
</dbReference>
<feature type="domain" description="Reverse transcriptase" evidence="1">
    <location>
        <begin position="1"/>
        <end position="160"/>
    </location>
</feature>
<evidence type="ECO:0000259" key="1">
    <source>
        <dbReference type="PROSITE" id="PS50878"/>
    </source>
</evidence>
<sequence>MGFCEEWIALIMRCITSVKYRVVTNEAKWEEFRPTRGLRQGDPLSPYLFLICAEGFSHLIERANRDGRPLGARVGRSNISVTHLFFADDSILFGEASTERVNTIKGVIKEYEVVSGQKVNFEKLFIYFSGNVEAELKEQVGSTLGVRISNNPEKYLGLPTMVGRRKKQAFNEIRDRFNRLVNNWSIRFLLIGGRERSIWEARSLLEEGVGWRIRNGRSVNIWNDAWIPGAGNGRIQCQQMDIKYSNVSDLIEDGSVTWKQEEMRALFGEDQMQRIVSILLESSESQDVLIWRGRI</sequence>
<comment type="caution">
    <text evidence="2">The sequence shown here is derived from an EMBL/GenBank/DDBJ whole genome shotgun (WGS) entry which is preliminary data.</text>
</comment>
<dbReference type="PROSITE" id="PS50878">
    <property type="entry name" value="RT_POL"/>
    <property type="match status" value="1"/>
</dbReference>
<dbReference type="InterPro" id="IPR043502">
    <property type="entry name" value="DNA/RNA_pol_sf"/>
</dbReference>
<dbReference type="EMBL" id="JAIQCV010000006">
    <property type="protein sequence ID" value="KAH1090902.1"/>
    <property type="molecule type" value="Genomic_DNA"/>
</dbReference>
<gene>
    <name evidence="2" type="ORF">J1N35_018159</name>
</gene>
<dbReference type="InterPro" id="IPR000477">
    <property type="entry name" value="RT_dom"/>
</dbReference>
<dbReference type="PANTHER" id="PTHR33116">
    <property type="entry name" value="REVERSE TRANSCRIPTASE ZINC-BINDING DOMAIN-CONTAINING PROTEIN-RELATED-RELATED"/>
    <property type="match status" value="1"/>
</dbReference>
<accession>A0A9D3VPH5</accession>
<keyword evidence="3" id="KW-1185">Reference proteome</keyword>
<proteinExistence type="predicted"/>
<protein>
    <recommendedName>
        <fullName evidence="1">Reverse transcriptase domain-containing protein</fullName>
    </recommendedName>
</protein>